<name>A0A553IAT8_9PEZI</name>
<dbReference type="Proteomes" id="UP000319160">
    <property type="component" value="Unassembled WGS sequence"/>
</dbReference>
<protein>
    <submittedName>
        <fullName evidence="1">Uncharacterized protein</fullName>
    </submittedName>
</protein>
<sequence>MNEDASVKLLFYLEPNQYADRSKEVTGTALQRATKVSPLYSSSDKTDSDTKSQTGTTTVVKIGIVDKPSKNACGVHCGDEGNDRSDLRLFINYRRGIALQE</sequence>
<gene>
    <name evidence="1" type="ORF">FHL15_001594</name>
</gene>
<accession>A0A553IAT8</accession>
<dbReference type="AlphaFoldDB" id="A0A553IAT8"/>
<reference evidence="2" key="1">
    <citation type="submission" date="2019-06" db="EMBL/GenBank/DDBJ databases">
        <title>Draft genome sequence of the griseofulvin-producing fungus Xylaria cubensis strain G536.</title>
        <authorList>
            <person name="Mead M.E."/>
            <person name="Raja H.A."/>
            <person name="Steenwyk J.L."/>
            <person name="Knowles S.L."/>
            <person name="Oberlies N.H."/>
            <person name="Rokas A."/>
        </authorList>
    </citation>
    <scope>NUCLEOTIDE SEQUENCE [LARGE SCALE GENOMIC DNA]</scope>
    <source>
        <strain evidence="2">G536</strain>
    </source>
</reference>
<organism evidence="1 2">
    <name type="scientific">Xylaria flabelliformis</name>
    <dbReference type="NCBI Taxonomy" id="2512241"/>
    <lineage>
        <taxon>Eukaryota</taxon>
        <taxon>Fungi</taxon>
        <taxon>Dikarya</taxon>
        <taxon>Ascomycota</taxon>
        <taxon>Pezizomycotina</taxon>
        <taxon>Sordariomycetes</taxon>
        <taxon>Xylariomycetidae</taxon>
        <taxon>Xylariales</taxon>
        <taxon>Xylariaceae</taxon>
        <taxon>Xylaria</taxon>
    </lineage>
</organism>
<keyword evidence="2" id="KW-1185">Reference proteome</keyword>
<evidence type="ECO:0000313" key="2">
    <source>
        <dbReference type="Proteomes" id="UP000319160"/>
    </source>
</evidence>
<evidence type="ECO:0000313" key="1">
    <source>
        <dbReference type="EMBL" id="TRX97316.1"/>
    </source>
</evidence>
<proteinExistence type="predicted"/>
<comment type="caution">
    <text evidence="1">The sequence shown here is derived from an EMBL/GenBank/DDBJ whole genome shotgun (WGS) entry which is preliminary data.</text>
</comment>
<dbReference type="EMBL" id="VFLP01000006">
    <property type="protein sequence ID" value="TRX97316.1"/>
    <property type="molecule type" value="Genomic_DNA"/>
</dbReference>